<evidence type="ECO:0000313" key="6">
    <source>
        <dbReference type="Proteomes" id="UP000091846"/>
    </source>
</evidence>
<evidence type="ECO:0000256" key="1">
    <source>
        <dbReference type="SAM" id="MobiDB-lite"/>
    </source>
</evidence>
<dbReference type="InterPro" id="IPR025241">
    <property type="entry name" value="DUF4190"/>
</dbReference>
<feature type="compositionally biased region" description="Low complexity" evidence="1">
    <location>
        <begin position="106"/>
        <end position="124"/>
    </location>
</feature>
<evidence type="ECO:0000259" key="4">
    <source>
        <dbReference type="Pfam" id="PF14032"/>
    </source>
</evidence>
<dbReference type="Pfam" id="PF13828">
    <property type="entry name" value="DUF4190"/>
    <property type="match status" value="1"/>
</dbReference>
<evidence type="ECO:0000256" key="2">
    <source>
        <dbReference type="SAM" id="Phobius"/>
    </source>
</evidence>
<dbReference type="InterPro" id="IPR038232">
    <property type="entry name" value="PknH-like_Extracell_sf"/>
</dbReference>
<sequence>MTNPFGSSPFQPNPFGGPPGQQPAMQQPPAPRRDEANVLATLSVVFAFVFAPAGLILGHLGLAQIRRSGERGRDRALVGVTLSYVFITAAVVALIVRATLPDTTPTRVAAPATTTTTTASTTPTTTPPASPPTVAPADVDGLLPNLEDAKNITGDPAMKADATVHQPGPDPQRGHIDRTDCWAVMETGAPEAYDLPAIVGFAGSDFSDNHDFHHQWVVAQTVSTYHDAAAAQAQLNKLLSNLRQCGGTTINATWPNGKTYPLAVEPPADAGNGITTLAHVLQSATRIFCVRAAAAKANVVIDVDTCSNDGSDASQHAALAVTNLILGRIPG</sequence>
<comment type="caution">
    <text evidence="5">The sequence shown here is derived from an EMBL/GenBank/DDBJ whole genome shotgun (WGS) entry which is preliminary data.</text>
</comment>
<name>A0A1A2YGM9_9MYCO</name>
<feature type="domain" description="DUF4190" evidence="3">
    <location>
        <begin position="38"/>
        <end position="92"/>
    </location>
</feature>
<dbReference type="Pfam" id="PF14032">
    <property type="entry name" value="PknH_C"/>
    <property type="match status" value="1"/>
</dbReference>
<dbReference type="Gene3D" id="3.40.1000.70">
    <property type="entry name" value="PknH-like extracellular domain"/>
    <property type="match status" value="1"/>
</dbReference>
<keyword evidence="2" id="KW-1133">Transmembrane helix</keyword>
<dbReference type="OrthoDB" id="4374883at2"/>
<feature type="compositionally biased region" description="Low complexity" evidence="1">
    <location>
        <begin position="1"/>
        <end position="10"/>
    </location>
</feature>
<accession>A0A1A2YGM9</accession>
<keyword evidence="2" id="KW-0472">Membrane</keyword>
<reference evidence="5 6" key="1">
    <citation type="submission" date="2016-06" db="EMBL/GenBank/DDBJ databases">
        <authorList>
            <person name="Kjaerup R.B."/>
            <person name="Dalgaard T.S."/>
            <person name="Juul-Madsen H.R."/>
        </authorList>
    </citation>
    <scope>NUCLEOTIDE SEQUENCE [LARGE SCALE GENOMIC DNA]</scope>
    <source>
        <strain evidence="5 6">E1334</strain>
    </source>
</reference>
<dbReference type="Proteomes" id="UP000091846">
    <property type="component" value="Unassembled WGS sequence"/>
</dbReference>
<dbReference type="InterPro" id="IPR026954">
    <property type="entry name" value="PknH-like_Extracell"/>
</dbReference>
<feature type="transmembrane region" description="Helical" evidence="2">
    <location>
        <begin position="75"/>
        <end position="96"/>
    </location>
</feature>
<protein>
    <recommendedName>
        <fullName evidence="7">Nuclease PIN</fullName>
    </recommendedName>
</protein>
<feature type="compositionally biased region" description="Pro residues" evidence="1">
    <location>
        <begin position="11"/>
        <end position="30"/>
    </location>
</feature>
<evidence type="ECO:0000259" key="3">
    <source>
        <dbReference type="Pfam" id="PF13828"/>
    </source>
</evidence>
<keyword evidence="2" id="KW-0812">Transmembrane</keyword>
<proteinExistence type="predicted"/>
<evidence type="ECO:0000313" key="5">
    <source>
        <dbReference type="EMBL" id="OBI37100.1"/>
    </source>
</evidence>
<dbReference type="EMBL" id="LZKI01000162">
    <property type="protein sequence ID" value="OBI37100.1"/>
    <property type="molecule type" value="Genomic_DNA"/>
</dbReference>
<feature type="domain" description="PknH-like extracellular" evidence="4">
    <location>
        <begin position="134"/>
        <end position="315"/>
    </location>
</feature>
<feature type="transmembrane region" description="Helical" evidence="2">
    <location>
        <begin position="38"/>
        <end position="63"/>
    </location>
</feature>
<evidence type="ECO:0008006" key="7">
    <source>
        <dbReference type="Google" id="ProtNLM"/>
    </source>
</evidence>
<dbReference type="AlphaFoldDB" id="A0A1A2YGM9"/>
<feature type="region of interest" description="Disordered" evidence="1">
    <location>
        <begin position="1"/>
        <end position="32"/>
    </location>
</feature>
<feature type="region of interest" description="Disordered" evidence="1">
    <location>
        <begin position="106"/>
        <end position="133"/>
    </location>
</feature>
<organism evidence="5 6">
    <name type="scientific">Mycobacterium colombiense</name>
    <dbReference type="NCBI Taxonomy" id="339268"/>
    <lineage>
        <taxon>Bacteria</taxon>
        <taxon>Bacillati</taxon>
        <taxon>Actinomycetota</taxon>
        <taxon>Actinomycetes</taxon>
        <taxon>Mycobacteriales</taxon>
        <taxon>Mycobacteriaceae</taxon>
        <taxon>Mycobacterium</taxon>
        <taxon>Mycobacterium avium complex (MAC)</taxon>
    </lineage>
</organism>
<gene>
    <name evidence="5" type="ORF">A5708_07345</name>
</gene>